<evidence type="ECO:0000313" key="3">
    <source>
        <dbReference type="EMBL" id="HIS82700.1"/>
    </source>
</evidence>
<dbReference type="Pfam" id="PF07963">
    <property type="entry name" value="N_methyl"/>
    <property type="match status" value="1"/>
</dbReference>
<comment type="caution">
    <text evidence="3">The sequence shown here is derived from an EMBL/GenBank/DDBJ whole genome shotgun (WGS) entry which is preliminary data.</text>
</comment>
<keyword evidence="1" id="KW-1133">Transmembrane helix</keyword>
<dbReference type="AlphaFoldDB" id="A0A9D1FVD1"/>
<evidence type="ECO:0000256" key="1">
    <source>
        <dbReference type="SAM" id="Phobius"/>
    </source>
</evidence>
<feature type="domain" description="DUF6613" evidence="2">
    <location>
        <begin position="45"/>
        <end position="247"/>
    </location>
</feature>
<keyword evidence="1" id="KW-0812">Transmembrane</keyword>
<organism evidence="3 4">
    <name type="scientific">Candidatus Scatenecus faecavium</name>
    <dbReference type="NCBI Taxonomy" id="2840915"/>
    <lineage>
        <taxon>Bacteria</taxon>
        <taxon>Candidatus Scatenecus</taxon>
    </lineage>
</organism>
<dbReference type="InterPro" id="IPR045584">
    <property type="entry name" value="Pilin-like"/>
</dbReference>
<gene>
    <name evidence="3" type="ORF">IAD41_03740</name>
</gene>
<name>A0A9D1FVD1_9BACT</name>
<dbReference type="SUPFAM" id="SSF54523">
    <property type="entry name" value="Pili subunits"/>
    <property type="match status" value="1"/>
</dbReference>
<dbReference type="Pfam" id="PF20318">
    <property type="entry name" value="DUF6613"/>
    <property type="match status" value="1"/>
</dbReference>
<dbReference type="InterPro" id="IPR012902">
    <property type="entry name" value="N_methyl_site"/>
</dbReference>
<accession>A0A9D1FVD1</accession>
<reference evidence="3" key="1">
    <citation type="submission" date="2020-10" db="EMBL/GenBank/DDBJ databases">
        <authorList>
            <person name="Gilroy R."/>
        </authorList>
    </citation>
    <scope>NUCLEOTIDE SEQUENCE</scope>
    <source>
        <strain evidence="3">CHK152-2994</strain>
    </source>
</reference>
<dbReference type="Proteomes" id="UP000824139">
    <property type="component" value="Unassembled WGS sequence"/>
</dbReference>
<keyword evidence="1" id="KW-0472">Membrane</keyword>
<dbReference type="EMBL" id="DVJO01000080">
    <property type="protein sequence ID" value="HIS82700.1"/>
    <property type="molecule type" value="Genomic_DNA"/>
</dbReference>
<protein>
    <submittedName>
        <fullName evidence="3">Type II secretion system protein</fullName>
    </submittedName>
</protein>
<dbReference type="InterPro" id="IPR046721">
    <property type="entry name" value="DUF6613"/>
</dbReference>
<dbReference type="Gene3D" id="3.30.700.10">
    <property type="entry name" value="Glycoprotein, Type 4 Pilin"/>
    <property type="match status" value="1"/>
</dbReference>
<evidence type="ECO:0000313" key="4">
    <source>
        <dbReference type="Proteomes" id="UP000824139"/>
    </source>
</evidence>
<evidence type="ECO:0000259" key="2">
    <source>
        <dbReference type="Pfam" id="PF20318"/>
    </source>
</evidence>
<proteinExistence type="predicted"/>
<dbReference type="NCBIfam" id="TIGR02532">
    <property type="entry name" value="IV_pilin_GFxxxE"/>
    <property type="match status" value="1"/>
</dbReference>
<sequence length="249" mass="28359">MLNMYNIFNVKFMLRSKNYQAAFTLAEVLVTLGLIGIVAAMTLPSLIGNYQKKQTAIRLKEAYSLLNQAIQQSELKNGEINSWNFGTAHGNVQESVEFIDTYIAPFLKVTNKCYNRCIPKVTKHTINGKEYRFYLEDKTYYGRSIFIANGMQIWVYTDSDEAIKIAGIIVDINADRAPNLVGRDIFFFELKNNSTQVTLQGYDQSREVMLNNKAEGCNTTAGNVAGRYCGALIQHDGWEIREDYPWKNK</sequence>
<feature type="transmembrane region" description="Helical" evidence="1">
    <location>
        <begin position="21"/>
        <end position="43"/>
    </location>
</feature>
<reference evidence="3" key="2">
    <citation type="journal article" date="2021" name="PeerJ">
        <title>Extensive microbial diversity within the chicken gut microbiome revealed by metagenomics and culture.</title>
        <authorList>
            <person name="Gilroy R."/>
            <person name="Ravi A."/>
            <person name="Getino M."/>
            <person name="Pursley I."/>
            <person name="Horton D.L."/>
            <person name="Alikhan N.F."/>
            <person name="Baker D."/>
            <person name="Gharbi K."/>
            <person name="Hall N."/>
            <person name="Watson M."/>
            <person name="Adriaenssens E.M."/>
            <person name="Foster-Nyarko E."/>
            <person name="Jarju S."/>
            <person name="Secka A."/>
            <person name="Antonio M."/>
            <person name="Oren A."/>
            <person name="Chaudhuri R.R."/>
            <person name="La Ragione R."/>
            <person name="Hildebrand F."/>
            <person name="Pallen M.J."/>
        </authorList>
    </citation>
    <scope>NUCLEOTIDE SEQUENCE</scope>
    <source>
        <strain evidence="3">CHK152-2994</strain>
    </source>
</reference>